<feature type="domain" description="Attractin/MKLN-like beta-propeller" evidence="3">
    <location>
        <begin position="12"/>
        <end position="248"/>
    </location>
</feature>
<evidence type="ECO:0000256" key="2">
    <source>
        <dbReference type="ARBA" id="ARBA00022737"/>
    </source>
</evidence>
<organism evidence="4 5">
    <name type="scientific">Arundinibacter roseus</name>
    <dbReference type="NCBI Taxonomy" id="2070510"/>
    <lineage>
        <taxon>Bacteria</taxon>
        <taxon>Pseudomonadati</taxon>
        <taxon>Bacteroidota</taxon>
        <taxon>Cytophagia</taxon>
        <taxon>Cytophagales</taxon>
        <taxon>Spirosomataceae</taxon>
        <taxon>Arundinibacter</taxon>
    </lineage>
</organism>
<evidence type="ECO:0000259" key="3">
    <source>
        <dbReference type="Pfam" id="PF24981"/>
    </source>
</evidence>
<reference evidence="4 5" key="1">
    <citation type="submission" date="2019-02" db="EMBL/GenBank/DDBJ databases">
        <title>Arundinibacter roseus gen. nov., sp. nov., a new member of the family Cytophagaceae.</title>
        <authorList>
            <person name="Szuroczki S."/>
            <person name="Khayer B."/>
            <person name="Sproer C."/>
            <person name="Toumi M."/>
            <person name="Szabo A."/>
            <person name="Felfoldi T."/>
            <person name="Schumann P."/>
            <person name="Toth E."/>
        </authorList>
    </citation>
    <scope>NUCLEOTIDE SEQUENCE [LARGE SCALE GENOMIC DNA]</scope>
    <source>
        <strain evidence="4 5">DMA-k-7a</strain>
    </source>
</reference>
<dbReference type="PANTHER" id="PTHR46375:SF3">
    <property type="entry name" value="KELCH REPEAT AND BTB DOMAIN-CONTAINING PROTEIN 13"/>
    <property type="match status" value="1"/>
</dbReference>
<dbReference type="Pfam" id="PF24981">
    <property type="entry name" value="Beta-prop_ATRN-LZTR1"/>
    <property type="match status" value="1"/>
</dbReference>
<evidence type="ECO:0000313" key="4">
    <source>
        <dbReference type="EMBL" id="TDB66088.1"/>
    </source>
</evidence>
<dbReference type="InterPro" id="IPR015915">
    <property type="entry name" value="Kelch-typ_b-propeller"/>
</dbReference>
<dbReference type="Proteomes" id="UP000295706">
    <property type="component" value="Unassembled WGS sequence"/>
</dbReference>
<name>A0A4R4KDW5_9BACT</name>
<dbReference type="InterPro" id="IPR056737">
    <property type="entry name" value="Beta-prop_ATRN-MKLN-like"/>
</dbReference>
<dbReference type="SMART" id="SM00612">
    <property type="entry name" value="Kelch"/>
    <property type="match status" value="5"/>
</dbReference>
<evidence type="ECO:0000313" key="5">
    <source>
        <dbReference type="Proteomes" id="UP000295706"/>
    </source>
</evidence>
<dbReference type="EMBL" id="SMJU01000005">
    <property type="protein sequence ID" value="TDB66088.1"/>
    <property type="molecule type" value="Genomic_DNA"/>
</dbReference>
<keyword evidence="1" id="KW-0880">Kelch repeat</keyword>
<dbReference type="Pfam" id="PF01344">
    <property type="entry name" value="Kelch_1"/>
    <property type="match status" value="1"/>
</dbReference>
<proteinExistence type="predicted"/>
<evidence type="ECO:0000256" key="1">
    <source>
        <dbReference type="ARBA" id="ARBA00022441"/>
    </source>
</evidence>
<dbReference type="SUPFAM" id="SSF117281">
    <property type="entry name" value="Kelch motif"/>
    <property type="match status" value="1"/>
</dbReference>
<dbReference type="OrthoDB" id="996574at2"/>
<protein>
    <submittedName>
        <fullName evidence="4">Galactose oxidase</fullName>
    </submittedName>
</protein>
<accession>A0A4R4KDW5</accession>
<dbReference type="InterPro" id="IPR052392">
    <property type="entry name" value="Kelch-BTB_domain-containing"/>
</dbReference>
<keyword evidence="5" id="KW-1185">Reference proteome</keyword>
<dbReference type="Gene3D" id="2.120.10.80">
    <property type="entry name" value="Kelch-type beta propeller"/>
    <property type="match status" value="2"/>
</dbReference>
<dbReference type="AlphaFoldDB" id="A0A4R4KDW5"/>
<keyword evidence="2" id="KW-0677">Repeat</keyword>
<comment type="caution">
    <text evidence="4">The sequence shown here is derived from an EMBL/GenBank/DDBJ whole genome shotgun (WGS) entry which is preliminary data.</text>
</comment>
<dbReference type="PANTHER" id="PTHR46375">
    <property type="entry name" value="KELCH REPEAT AND BTB DOMAIN-CONTAINING PROTEIN 13-RELATED"/>
    <property type="match status" value="1"/>
</dbReference>
<dbReference type="InterPro" id="IPR006652">
    <property type="entry name" value="Kelch_1"/>
</dbReference>
<gene>
    <name evidence="4" type="ORF">EZE20_08885</name>
</gene>
<sequence>MFAGAFATVANAQIWKAAEPMSLPTARHESALTAVKGKLYLLGGRGVKPIDSYDPKKDTWTTKAMAPLEMSHFQAITFRDEVYVVGAFTGSYPHETPIPVMYIYNPERDEWREGPAIPKDRLRGASGAFVYNDKIYIICGIQDGHWDGHVAWFDEYDPKTNTWRTLPDAPRPRDHVSVAMVGSKLYVAGGRLSTARIKQVLNLTIPEVDVYDFKTNSWTTLEAANNLPTLRAGNMAVAYGQKVLIIGGESDKQVPAHSEVEGFNTKTGTWEKLPSLFQGRHGTGAVVVNGKVYVVAGSANRGGGPELTSMEVLEK</sequence>